<keyword evidence="3" id="KW-0378">Hydrolase</keyword>
<dbReference type="InterPro" id="IPR036523">
    <property type="entry name" value="SurE-like_sf"/>
</dbReference>
<evidence type="ECO:0000313" key="6">
    <source>
        <dbReference type="EMBL" id="RDW92633.1"/>
    </source>
</evidence>
<dbReference type="OrthoDB" id="4018688at2759"/>
<dbReference type="InterPro" id="IPR030048">
    <property type="entry name" value="SurE"/>
</dbReference>
<evidence type="ECO:0000256" key="1">
    <source>
        <dbReference type="ARBA" id="ARBA00011062"/>
    </source>
</evidence>
<evidence type="ECO:0000256" key="4">
    <source>
        <dbReference type="SAM" id="SignalP"/>
    </source>
</evidence>
<feature type="chain" id="PRO_5017766529" description="Survival protein SurE-like phosphatase/nucleotidase domain-containing protein" evidence="4">
    <location>
        <begin position="17"/>
        <end position="295"/>
    </location>
</feature>
<evidence type="ECO:0000256" key="3">
    <source>
        <dbReference type="ARBA" id="ARBA00022801"/>
    </source>
</evidence>
<evidence type="ECO:0000259" key="5">
    <source>
        <dbReference type="Pfam" id="PF01975"/>
    </source>
</evidence>
<evidence type="ECO:0000256" key="2">
    <source>
        <dbReference type="ARBA" id="ARBA00022723"/>
    </source>
</evidence>
<dbReference type="EMBL" id="PDLN01000002">
    <property type="protein sequence ID" value="RDW92633.1"/>
    <property type="molecule type" value="Genomic_DNA"/>
</dbReference>
<keyword evidence="7" id="KW-1185">Reference proteome</keyword>
<dbReference type="PANTHER" id="PTHR30457:SF0">
    <property type="entry name" value="PHOSPHATASE, PUTATIVE (AFU_ORTHOLOGUE AFUA_4G01070)-RELATED"/>
    <property type="match status" value="1"/>
</dbReference>
<dbReference type="PANTHER" id="PTHR30457">
    <property type="entry name" value="5'-NUCLEOTIDASE SURE"/>
    <property type="match status" value="1"/>
</dbReference>
<accession>A0A3D8T239</accession>
<proteinExistence type="inferred from homology"/>
<sequence length="295" mass="30187">MRASLACMLLPVAAQAANIILGNDDGWAEINIRTLYNSLTAAGDSVVLSAPAVDKSGTGSSTGTPSVLTSACEFNSCPSGSPAEGFNASDTRLNYVNSYPATAIEYGINTLSPTFFGGAPDFAVTGVNVGANLGIQVPFSGTVGAAVAAMNLGIPAVAFSGPGSQTAWNVTTPLYSQVYADLATNITSVLLASGAPYLPANVWLNVNFPDATSTTCSSASDYKFVLSRIWTAIPLISAADVETCGSTRLPVERTVFDTSGCYASISVGDGDKLDANATLQGVVLEKLQSILTCLP</sequence>
<feature type="domain" description="Survival protein SurE-like phosphatase/nucleotidase" evidence="5">
    <location>
        <begin position="19"/>
        <end position="216"/>
    </location>
</feature>
<name>A0A3D8T239_9HELO</name>
<dbReference type="Gene3D" id="3.40.1210.10">
    <property type="entry name" value="Survival protein SurE-like phosphatase/nucleotidase"/>
    <property type="match status" value="1"/>
</dbReference>
<gene>
    <name evidence="6" type="ORF">BP5796_02027</name>
</gene>
<dbReference type="SUPFAM" id="SSF64167">
    <property type="entry name" value="SurE-like"/>
    <property type="match status" value="1"/>
</dbReference>
<protein>
    <recommendedName>
        <fullName evidence="5">Survival protein SurE-like phosphatase/nucleotidase domain-containing protein</fullName>
    </recommendedName>
</protein>
<evidence type="ECO:0000313" key="7">
    <source>
        <dbReference type="Proteomes" id="UP000256328"/>
    </source>
</evidence>
<reference evidence="6 7" key="1">
    <citation type="journal article" date="2018" name="IMA Fungus">
        <title>IMA Genome-F 9: Draft genome sequence of Annulohypoxylon stygium, Aspergillus mulundensis, Berkeleyomyces basicola (syn. Thielaviopsis basicola), Ceratocystis smalleyi, two Cercospora beticola strains, Coleophoma cylindrospora, Fusarium fracticaudum, Phialophora cf. hyalina, and Morchella septimelata.</title>
        <authorList>
            <person name="Wingfield B.D."/>
            <person name="Bills G.F."/>
            <person name="Dong Y."/>
            <person name="Huang W."/>
            <person name="Nel W.J."/>
            <person name="Swalarsk-Parry B.S."/>
            <person name="Vaghefi N."/>
            <person name="Wilken P.M."/>
            <person name="An Z."/>
            <person name="de Beer Z.W."/>
            <person name="De Vos L."/>
            <person name="Chen L."/>
            <person name="Duong T.A."/>
            <person name="Gao Y."/>
            <person name="Hammerbacher A."/>
            <person name="Kikkert J.R."/>
            <person name="Li Y."/>
            <person name="Li H."/>
            <person name="Li K."/>
            <person name="Li Q."/>
            <person name="Liu X."/>
            <person name="Ma X."/>
            <person name="Naidoo K."/>
            <person name="Pethybridge S.J."/>
            <person name="Sun J."/>
            <person name="Steenkamp E.T."/>
            <person name="van der Nest M.A."/>
            <person name="van Wyk S."/>
            <person name="Wingfield M.J."/>
            <person name="Xiong C."/>
            <person name="Yue Q."/>
            <person name="Zhang X."/>
        </authorList>
    </citation>
    <scope>NUCLEOTIDE SEQUENCE [LARGE SCALE GENOMIC DNA]</scope>
    <source>
        <strain evidence="6 7">BP5796</strain>
    </source>
</reference>
<dbReference type="Pfam" id="PF01975">
    <property type="entry name" value="SurE"/>
    <property type="match status" value="1"/>
</dbReference>
<keyword evidence="4" id="KW-0732">Signal</keyword>
<dbReference type="GO" id="GO:0008252">
    <property type="term" value="F:nucleotidase activity"/>
    <property type="evidence" value="ECO:0007669"/>
    <property type="project" value="InterPro"/>
</dbReference>
<comment type="caution">
    <text evidence="6">The sequence shown here is derived from an EMBL/GenBank/DDBJ whole genome shotgun (WGS) entry which is preliminary data.</text>
</comment>
<dbReference type="GO" id="GO:0046872">
    <property type="term" value="F:metal ion binding"/>
    <property type="evidence" value="ECO:0007669"/>
    <property type="project" value="UniProtKB-KW"/>
</dbReference>
<organism evidence="6 7">
    <name type="scientific">Coleophoma crateriformis</name>
    <dbReference type="NCBI Taxonomy" id="565419"/>
    <lineage>
        <taxon>Eukaryota</taxon>
        <taxon>Fungi</taxon>
        <taxon>Dikarya</taxon>
        <taxon>Ascomycota</taxon>
        <taxon>Pezizomycotina</taxon>
        <taxon>Leotiomycetes</taxon>
        <taxon>Helotiales</taxon>
        <taxon>Dermateaceae</taxon>
        <taxon>Coleophoma</taxon>
    </lineage>
</organism>
<feature type="signal peptide" evidence="4">
    <location>
        <begin position="1"/>
        <end position="16"/>
    </location>
</feature>
<comment type="similarity">
    <text evidence="1">Belongs to the SurE nucleotidase family.</text>
</comment>
<keyword evidence="2" id="KW-0479">Metal-binding</keyword>
<dbReference type="AlphaFoldDB" id="A0A3D8T239"/>
<dbReference type="InterPro" id="IPR002828">
    <property type="entry name" value="SurE-like_Pase/nucleotidase"/>
</dbReference>
<dbReference type="Proteomes" id="UP000256328">
    <property type="component" value="Unassembled WGS sequence"/>
</dbReference>